<comment type="caution">
    <text evidence="2">The sequence shown here is derived from an EMBL/GenBank/DDBJ whole genome shotgun (WGS) entry which is preliminary data.</text>
</comment>
<gene>
    <name evidence="2" type="ORF">QWZ10_24335</name>
</gene>
<feature type="region of interest" description="Disordered" evidence="1">
    <location>
        <begin position="216"/>
        <end position="239"/>
    </location>
</feature>
<evidence type="ECO:0000256" key="1">
    <source>
        <dbReference type="SAM" id="MobiDB-lite"/>
    </source>
</evidence>
<sequence length="239" mass="26414">MILAADQPDFDRQLTAILQELISFDLAMISLYHDNALIEVASTSQPEQLASEVLASYAKHTYRHSPFFQMHRHKIQSGFYLMENMARHPALARPSGGAEMLELDQGEEVGYVTAGWPKRLKELDIALRVSDRDTVQVALYRTGNRGFSAADLAAVAPIQSSLFAICGRYWQNAPARSRRRKPRCNAPSAGSAARICRRAKAMSSCSSLRARAKRISPRASISGSRPSRPTANAPITNWA</sequence>
<dbReference type="EMBL" id="JAUFRC010000003">
    <property type="protein sequence ID" value="MDN3714131.1"/>
    <property type="molecule type" value="Genomic_DNA"/>
</dbReference>
<evidence type="ECO:0008006" key="4">
    <source>
        <dbReference type="Google" id="ProtNLM"/>
    </source>
</evidence>
<reference evidence="3" key="1">
    <citation type="journal article" date="2019" name="Int. J. Syst. Evol. Microbiol.">
        <title>The Global Catalogue of Microorganisms (GCM) 10K type strain sequencing project: providing services to taxonomists for standard genome sequencing and annotation.</title>
        <authorList>
            <consortium name="The Broad Institute Genomics Platform"/>
            <consortium name="The Broad Institute Genome Sequencing Center for Infectious Disease"/>
            <person name="Wu L."/>
            <person name="Ma J."/>
        </authorList>
    </citation>
    <scope>NUCLEOTIDE SEQUENCE [LARGE SCALE GENOMIC DNA]</scope>
    <source>
        <strain evidence="3">CECT 8482</strain>
    </source>
</reference>
<proteinExistence type="predicted"/>
<keyword evidence="3" id="KW-1185">Reference proteome</keyword>
<protein>
    <recommendedName>
        <fullName evidence="4">GAF domain-containing protein</fullName>
    </recommendedName>
</protein>
<feature type="compositionally biased region" description="Polar residues" evidence="1">
    <location>
        <begin position="219"/>
        <end position="239"/>
    </location>
</feature>
<dbReference type="Proteomes" id="UP001243846">
    <property type="component" value="Unassembled WGS sequence"/>
</dbReference>
<organism evidence="2 3">
    <name type="scientific">Paracoccus cavernae</name>
    <dbReference type="NCBI Taxonomy" id="1571207"/>
    <lineage>
        <taxon>Bacteria</taxon>
        <taxon>Pseudomonadati</taxon>
        <taxon>Pseudomonadota</taxon>
        <taxon>Alphaproteobacteria</taxon>
        <taxon>Rhodobacterales</taxon>
        <taxon>Paracoccaceae</taxon>
        <taxon>Paracoccus</taxon>
    </lineage>
</organism>
<name>A0ABT8DCU8_9RHOB</name>
<evidence type="ECO:0000313" key="3">
    <source>
        <dbReference type="Proteomes" id="UP001243846"/>
    </source>
</evidence>
<accession>A0ABT8DCU8</accession>
<evidence type="ECO:0000313" key="2">
    <source>
        <dbReference type="EMBL" id="MDN3714131.1"/>
    </source>
</evidence>